<keyword evidence="2" id="KW-1185">Reference proteome</keyword>
<evidence type="ECO:0000313" key="2">
    <source>
        <dbReference type="Proteomes" id="UP000031056"/>
    </source>
</evidence>
<gene>
    <name evidence="1" type="ORF">M896_121090</name>
</gene>
<dbReference type="EMBL" id="JOKQ01000012">
    <property type="protein sequence ID" value="KHN68887.1"/>
    <property type="molecule type" value="Genomic_DNA"/>
</dbReference>
<sequence>MDPSAHHMKCSLCPEIPSIRINNLDYCNACFERQILRKTLRCLRGLRPKTKIMVYFDGTLQSLTIAHAIGRFKNKALHEFVALINYGIREEFISILNELGFHKHIILSGCNTNNGIDPLPSGIIDIARESQSHMLIFQVCAEFESVIALRSICSGQGIDSYSQIYSNANNLITVNALEKTKAKEVVYYAYLNNISYTGIMHTQCITEIEAVLLRFIKKMDDRNSLSLFNILNTIRKLVSDNQTAVSKDIPVYGCNTETAPG</sequence>
<dbReference type="AlphaFoldDB" id="A0A0B2UIL4"/>
<protein>
    <recommendedName>
        <fullName evidence="3">Cytoplasmic tRNA 2-thiolation protein 2</fullName>
    </recommendedName>
</protein>
<dbReference type="HOGENOM" id="CLU_1094271_0_0_1"/>
<reference evidence="1 2" key="1">
    <citation type="journal article" date="2014" name="MBio">
        <title>The Ordospora colligata genome; evolution of extreme reduction in microsporidia and host-to-parasite horizontal gene transfer.</title>
        <authorList>
            <person name="Pombert J.-F."/>
            <person name="Haag K.L."/>
            <person name="Beidas S."/>
            <person name="Ebert D."/>
            <person name="Keeling P.J."/>
        </authorList>
    </citation>
    <scope>NUCLEOTIDE SEQUENCE [LARGE SCALE GENOMIC DNA]</scope>
    <source>
        <strain evidence="1 2">OC4</strain>
    </source>
</reference>
<name>A0A0B2UIL4_9MICR</name>
<organism evidence="1 2">
    <name type="scientific">Ordospora colligata OC4</name>
    <dbReference type="NCBI Taxonomy" id="1354746"/>
    <lineage>
        <taxon>Eukaryota</taxon>
        <taxon>Fungi</taxon>
        <taxon>Fungi incertae sedis</taxon>
        <taxon>Microsporidia</taxon>
        <taxon>Ordosporidae</taxon>
        <taxon>Ordospora</taxon>
    </lineage>
</organism>
<dbReference type="RefSeq" id="XP_014562929.1">
    <property type="nucleotide sequence ID" value="XM_014707443.1"/>
</dbReference>
<comment type="caution">
    <text evidence="1">The sequence shown here is derived from an EMBL/GenBank/DDBJ whole genome shotgun (WGS) entry which is preliminary data.</text>
</comment>
<evidence type="ECO:0008006" key="3">
    <source>
        <dbReference type="Google" id="ProtNLM"/>
    </source>
</evidence>
<dbReference type="GeneID" id="26262626"/>
<proteinExistence type="predicted"/>
<dbReference type="InParanoid" id="A0A0B2UIL4"/>
<dbReference type="VEuPathDB" id="MicrosporidiaDB:M896_121090"/>
<evidence type="ECO:0000313" key="1">
    <source>
        <dbReference type="EMBL" id="KHN68887.1"/>
    </source>
</evidence>
<dbReference type="Proteomes" id="UP000031056">
    <property type="component" value="Unassembled WGS sequence"/>
</dbReference>
<dbReference type="OrthoDB" id="2192267at2759"/>
<accession>A0A0B2UIL4</accession>